<evidence type="ECO:0000256" key="2">
    <source>
        <dbReference type="ARBA" id="ARBA00022845"/>
    </source>
</evidence>
<keyword evidence="2 4" id="KW-0810">Translation regulation</keyword>
<protein>
    <recommendedName>
        <fullName evidence="4">Translational regulator CsrA</fullName>
    </recommendedName>
</protein>
<accession>A0ABW3UFB8</accession>
<gene>
    <name evidence="4 5" type="primary">csrA</name>
    <name evidence="5" type="ORF">ACFQ4B_00565</name>
</gene>
<dbReference type="PANTHER" id="PTHR34984">
    <property type="entry name" value="CARBON STORAGE REGULATOR"/>
    <property type="match status" value="1"/>
</dbReference>
<dbReference type="NCBIfam" id="TIGR00202">
    <property type="entry name" value="csrA"/>
    <property type="match status" value="1"/>
</dbReference>
<dbReference type="Gene3D" id="2.60.40.4380">
    <property type="entry name" value="Translational regulator CsrA"/>
    <property type="match status" value="1"/>
</dbReference>
<dbReference type="InterPro" id="IPR036107">
    <property type="entry name" value="CsrA_sf"/>
</dbReference>
<reference evidence="6" key="1">
    <citation type="journal article" date="2019" name="Int. J. Syst. Evol. Microbiol.">
        <title>The Global Catalogue of Microorganisms (GCM) 10K type strain sequencing project: providing services to taxonomists for standard genome sequencing and annotation.</title>
        <authorList>
            <consortium name="The Broad Institute Genomics Platform"/>
            <consortium name="The Broad Institute Genome Sequencing Center for Infectious Disease"/>
            <person name="Wu L."/>
            <person name="Ma J."/>
        </authorList>
    </citation>
    <scope>NUCLEOTIDE SEQUENCE [LARGE SCALE GENOMIC DNA]</scope>
    <source>
        <strain evidence="6">CCUG 53270</strain>
    </source>
</reference>
<dbReference type="SUPFAM" id="SSF117130">
    <property type="entry name" value="CsrA-like"/>
    <property type="match status" value="1"/>
</dbReference>
<dbReference type="InterPro" id="IPR003751">
    <property type="entry name" value="CsrA"/>
</dbReference>
<comment type="subcellular location">
    <subcellularLocation>
        <location evidence="4">Cytoplasm</location>
    </subcellularLocation>
</comment>
<keyword evidence="3 4" id="KW-0694">RNA-binding</keyword>
<keyword evidence="1 4" id="KW-0963">Cytoplasm</keyword>
<dbReference type="EMBL" id="JBHTLU010000003">
    <property type="protein sequence ID" value="MFD1218596.1"/>
    <property type="molecule type" value="Genomic_DNA"/>
</dbReference>
<organism evidence="5 6">
    <name type="scientific">Paenibacillus vulneris</name>
    <dbReference type="NCBI Taxonomy" id="1133364"/>
    <lineage>
        <taxon>Bacteria</taxon>
        <taxon>Bacillati</taxon>
        <taxon>Bacillota</taxon>
        <taxon>Bacilli</taxon>
        <taxon>Bacillales</taxon>
        <taxon>Paenibacillaceae</taxon>
        <taxon>Paenibacillus</taxon>
    </lineage>
</organism>
<keyword evidence="4" id="KW-1005">Bacterial flagellum biogenesis</keyword>
<evidence type="ECO:0000313" key="6">
    <source>
        <dbReference type="Proteomes" id="UP001597180"/>
    </source>
</evidence>
<keyword evidence="4" id="KW-0678">Repressor</keyword>
<sequence length="77" mass="8575">MLVLSRKKGESLMIGDQIEIVVLAAEGDTIKLGIQAPRNIEVLRKEVYELIQNSNEEASLPSPDLGELKEMIKKRGK</sequence>
<comment type="caution">
    <text evidence="5">The sequence shown here is derived from an EMBL/GenBank/DDBJ whole genome shotgun (WGS) entry which is preliminary data.</text>
</comment>
<dbReference type="Proteomes" id="UP001597180">
    <property type="component" value="Unassembled WGS sequence"/>
</dbReference>
<comment type="similarity">
    <text evidence="4">Belongs to the CsrA/RsmA family.</text>
</comment>
<evidence type="ECO:0000256" key="3">
    <source>
        <dbReference type="ARBA" id="ARBA00022884"/>
    </source>
</evidence>
<keyword evidence="6" id="KW-1185">Reference proteome</keyword>
<dbReference type="PANTHER" id="PTHR34984:SF1">
    <property type="entry name" value="CARBON STORAGE REGULATOR"/>
    <property type="match status" value="1"/>
</dbReference>
<comment type="subunit">
    <text evidence="4">Homodimer; the beta-strands of each monomer intercalate to form a hydrophobic core, while the alpha-helices form wings that extend away from the core.</text>
</comment>
<dbReference type="HAMAP" id="MF_00167">
    <property type="entry name" value="CsrA"/>
    <property type="match status" value="1"/>
</dbReference>
<proteinExistence type="inferred from homology"/>
<evidence type="ECO:0000256" key="4">
    <source>
        <dbReference type="HAMAP-Rule" id="MF_00167"/>
    </source>
</evidence>
<comment type="function">
    <text evidence="4">A translational regulator that binds mRNA to regulate translation initiation and/or mRNA stability. Usually binds in the 5'-UTR at or near the Shine-Dalgarno sequence preventing ribosome-binding, thus repressing translation. Its main target seems to be the major flagellin gene, while its function is anatagonized by FliW.</text>
</comment>
<dbReference type="Pfam" id="PF02599">
    <property type="entry name" value="CsrA"/>
    <property type="match status" value="1"/>
</dbReference>
<dbReference type="RefSeq" id="WP_079914258.1">
    <property type="nucleotide sequence ID" value="NZ_BAABJG010000047.1"/>
</dbReference>
<evidence type="ECO:0000313" key="5">
    <source>
        <dbReference type="EMBL" id="MFD1218596.1"/>
    </source>
</evidence>
<dbReference type="NCBIfam" id="NF002469">
    <property type="entry name" value="PRK01712.1"/>
    <property type="match status" value="1"/>
</dbReference>
<evidence type="ECO:0000256" key="1">
    <source>
        <dbReference type="ARBA" id="ARBA00022490"/>
    </source>
</evidence>
<name>A0ABW3UFB8_9BACL</name>